<evidence type="ECO:0000313" key="2">
    <source>
        <dbReference type="EMBL" id="KAF2401441.1"/>
    </source>
</evidence>
<feature type="region of interest" description="Disordered" evidence="1">
    <location>
        <begin position="93"/>
        <end position="114"/>
    </location>
</feature>
<proteinExistence type="predicted"/>
<accession>A0A6G1HZV1</accession>
<reference evidence="2" key="1">
    <citation type="journal article" date="2020" name="Stud. Mycol.">
        <title>101 Dothideomycetes genomes: a test case for predicting lifestyles and emergence of pathogens.</title>
        <authorList>
            <person name="Haridas S."/>
            <person name="Albert R."/>
            <person name="Binder M."/>
            <person name="Bloem J."/>
            <person name="Labutti K."/>
            <person name="Salamov A."/>
            <person name="Andreopoulos B."/>
            <person name="Baker S."/>
            <person name="Barry K."/>
            <person name="Bills G."/>
            <person name="Bluhm B."/>
            <person name="Cannon C."/>
            <person name="Castanera R."/>
            <person name="Culley D."/>
            <person name="Daum C."/>
            <person name="Ezra D."/>
            <person name="Gonzalez J."/>
            <person name="Henrissat B."/>
            <person name="Kuo A."/>
            <person name="Liang C."/>
            <person name="Lipzen A."/>
            <person name="Lutzoni F."/>
            <person name="Magnuson J."/>
            <person name="Mondo S."/>
            <person name="Nolan M."/>
            <person name="Ohm R."/>
            <person name="Pangilinan J."/>
            <person name="Park H.-J."/>
            <person name="Ramirez L."/>
            <person name="Alfaro M."/>
            <person name="Sun H."/>
            <person name="Tritt A."/>
            <person name="Yoshinaga Y."/>
            <person name="Zwiers L.-H."/>
            <person name="Turgeon B."/>
            <person name="Goodwin S."/>
            <person name="Spatafora J."/>
            <person name="Crous P."/>
            <person name="Grigoriev I."/>
        </authorList>
    </citation>
    <scope>NUCLEOTIDE SEQUENCE</scope>
    <source>
        <strain evidence="2">CBS 262.69</strain>
    </source>
</reference>
<evidence type="ECO:0000256" key="1">
    <source>
        <dbReference type="SAM" id="MobiDB-lite"/>
    </source>
</evidence>
<organism evidence="2 3">
    <name type="scientific">Trichodelitschia bisporula</name>
    <dbReference type="NCBI Taxonomy" id="703511"/>
    <lineage>
        <taxon>Eukaryota</taxon>
        <taxon>Fungi</taxon>
        <taxon>Dikarya</taxon>
        <taxon>Ascomycota</taxon>
        <taxon>Pezizomycotina</taxon>
        <taxon>Dothideomycetes</taxon>
        <taxon>Dothideomycetes incertae sedis</taxon>
        <taxon>Phaeotrichales</taxon>
        <taxon>Phaeotrichaceae</taxon>
        <taxon>Trichodelitschia</taxon>
    </lineage>
</organism>
<dbReference type="EMBL" id="ML996693">
    <property type="protein sequence ID" value="KAF2401441.1"/>
    <property type="molecule type" value="Genomic_DNA"/>
</dbReference>
<sequence length="158" mass="17941">MKSSEKLSFTLYFDEDGRFLGSSDKSNDSEKPPFTLYFDEDGKLLGTSDKSDDFYLEPPDDLNASTPDEPPNTIPDSDVKLLKYLTAKGHIRIISSKPDEPDDDSPERGVAEDSKVDDLRHLVDYLNSKGFVPPDCDWETEKQLLANYLERHKFSLTK</sequence>
<dbReference type="Proteomes" id="UP000799640">
    <property type="component" value="Unassembled WGS sequence"/>
</dbReference>
<feature type="region of interest" description="Disordered" evidence="1">
    <location>
        <begin position="17"/>
        <end position="77"/>
    </location>
</feature>
<keyword evidence="3" id="KW-1185">Reference proteome</keyword>
<evidence type="ECO:0000313" key="3">
    <source>
        <dbReference type="Proteomes" id="UP000799640"/>
    </source>
</evidence>
<protein>
    <submittedName>
        <fullName evidence="2">Uncharacterized protein</fullName>
    </submittedName>
</protein>
<name>A0A6G1HZV1_9PEZI</name>
<dbReference type="AlphaFoldDB" id="A0A6G1HZV1"/>
<gene>
    <name evidence="2" type="ORF">EJ06DRAFT_529568</name>
</gene>